<name>A0A482MMG8_9CAUD</name>
<reference evidence="1 2" key="1">
    <citation type="submission" date="2019-02" db="EMBL/GenBank/DDBJ databases">
        <title>Complete genome sequence of Burkholderia cenocepacia phage BcepSauron.</title>
        <authorList>
            <person name="Park K."/>
            <person name="Gonzalez C."/>
            <person name="Liu M."/>
            <person name="Gill J."/>
        </authorList>
    </citation>
    <scope>NUCLEOTIDE SEQUENCE [LARGE SCALE GENOMIC DNA]</scope>
</reference>
<protein>
    <submittedName>
        <fullName evidence="1">Uncharacterized protein</fullName>
    </submittedName>
</protein>
<dbReference type="EMBL" id="MK552141">
    <property type="protein sequence ID" value="QBQ74452.1"/>
    <property type="molecule type" value="Genomic_DNA"/>
</dbReference>
<accession>A0A482MMG8</accession>
<proteinExistence type="predicted"/>
<dbReference type="Proteomes" id="UP000301424">
    <property type="component" value="Segment"/>
</dbReference>
<evidence type="ECO:0000313" key="1">
    <source>
        <dbReference type="EMBL" id="QBQ74452.1"/>
    </source>
</evidence>
<sequence>MLISNRFDGVGRDGTVYKGTNYRDHIVNYLIVGNVDLPYSSPFRPVPLQVRMVVATAGDVGSVARIARELVQEGAVKNMEVVGATRRGKAYVAQKLEEGCTDPVFFDRH</sequence>
<gene>
    <name evidence="1" type="ORF">BcepSauron_072</name>
</gene>
<keyword evidence="2" id="KW-1185">Reference proteome</keyword>
<organism evidence="1 2">
    <name type="scientific">Burkholderia phage BcepSauron</name>
    <dbReference type="NCBI Taxonomy" id="2530033"/>
    <lineage>
        <taxon>Viruses</taxon>
        <taxon>Duplodnaviria</taxon>
        <taxon>Heunggongvirae</taxon>
        <taxon>Uroviricota</taxon>
        <taxon>Caudoviricetes</taxon>
        <taxon>Sarumanvirus</taxon>
        <taxon>Sarumanvirus bcepsauron</taxon>
    </lineage>
</organism>
<evidence type="ECO:0000313" key="2">
    <source>
        <dbReference type="Proteomes" id="UP000301424"/>
    </source>
</evidence>